<sequence>LSEYVVPPKIVRQLSWARNVWPEQLPDDSTLARPEVQKYCLMGVKDSFTDFHIDFGGTSVWYHVLRGEKVFYLIRPTQTNLTLYEKWLSSSNQSESFFGDKVEHCYQMVVKEGHTLFIPTGWIHAVLTPLDSLVFGGNFLHNFNIRLQLQCAEIERAVKTPEKYLFPSYEIINWYAAKNILDMLQEYTEESKLPPHYLADGARALLESLKSWTQRKDLTSKCIYTKIGKQDVTDYIQYGKLLKDMQKEVKKIDAMEKTASPKKLENRRRKGEKTKKSSKTVEVLDVLDQHTKETLKIAERETRENIYNFEDDEDELPASLKVRIPKAGAYVADHENAVGKSATKAAPKNSKVSKQSADKEDPVAEISPHERGSRRNKKDSKKNTEGKEPSRSLLKESLLQEKVVKTEQESETSPVKEVPQCLKFKLSNGKMVSTDRKTKSRKLKQKEFVLLGPDLSNPTVPSVKAEADVEKKVQSRLKSPKKEVKEKPLSKKEKLKDKTFDKKDKIKTEAAVKKDAGDAMKSMSTGCDKPKQTRTSQKGKQSDSSRARGRPSESKPKADSGASTRSSATAAVPDTSKDSDSDGDHLVVDEAPKKSQGQKTTSTLKPASLKMKLSSGPVKDESSGKNEGDPNFQLDMIRGGLNGSISDILTASGYGAETSFRADTDTSGMRDAIAGMLTMSGMVGGDSLFSPTAGSGQKKSLAADEEEELMADCYRDSEFVYPSFELSDEEEESIYKARKKAEKDDNWNPKARIEPGSVKIDREHRVGVQKESLASTLATTAAKLAENPPVERKFLKKSAKPKVPEKKEFEVQPLPGPSGVLDEPVNAFRPGIKRPVDPCAGVSSQSPPKSKKPKKGLATTKQRLGKLLKIKKMVF</sequence>
<evidence type="ECO:0000256" key="1">
    <source>
        <dbReference type="ARBA" id="ARBA00004123"/>
    </source>
</evidence>
<feature type="compositionally biased region" description="Basic and acidic residues" evidence="10">
    <location>
        <begin position="540"/>
        <end position="558"/>
    </location>
</feature>
<keyword evidence="13" id="KW-1185">Reference proteome</keyword>
<comment type="caution">
    <text evidence="12">The sequence shown here is derived from an EMBL/GenBank/DDBJ whole genome shotgun (WGS) entry which is preliminary data.</text>
</comment>
<feature type="region of interest" description="Disordered" evidence="10">
    <location>
        <begin position="453"/>
        <end position="635"/>
    </location>
</feature>
<keyword evidence="9" id="KW-0539">Nucleus</keyword>
<dbReference type="GO" id="GO:0051213">
    <property type="term" value="F:dioxygenase activity"/>
    <property type="evidence" value="ECO:0007669"/>
    <property type="project" value="UniProtKB-KW"/>
</dbReference>
<keyword evidence="6" id="KW-0408">Iron</keyword>
<comment type="subcellular location">
    <subcellularLocation>
        <location evidence="1">Nucleus</location>
    </subcellularLocation>
</comment>
<evidence type="ECO:0000259" key="11">
    <source>
        <dbReference type="PROSITE" id="PS51184"/>
    </source>
</evidence>
<feature type="non-terminal residue" evidence="12">
    <location>
        <position position="875"/>
    </location>
</feature>
<feature type="region of interest" description="Disordered" evidence="10">
    <location>
        <begin position="338"/>
        <end position="419"/>
    </location>
</feature>
<feature type="compositionally biased region" description="Basic residues" evidence="10">
    <location>
        <begin position="265"/>
        <end position="278"/>
    </location>
</feature>
<keyword evidence="2" id="KW-0479">Metal-binding</keyword>
<feature type="compositionally biased region" description="Basic and acidic residues" evidence="10">
    <location>
        <begin position="575"/>
        <end position="593"/>
    </location>
</feature>
<keyword evidence="5" id="KW-0560">Oxidoreductase</keyword>
<evidence type="ECO:0000256" key="3">
    <source>
        <dbReference type="ARBA" id="ARBA00022853"/>
    </source>
</evidence>
<dbReference type="SMART" id="SM00558">
    <property type="entry name" value="JmjC"/>
    <property type="match status" value="1"/>
</dbReference>
<keyword evidence="4" id="KW-0223">Dioxygenase</keyword>
<evidence type="ECO:0000256" key="10">
    <source>
        <dbReference type="SAM" id="MobiDB-lite"/>
    </source>
</evidence>
<dbReference type="GO" id="GO:0046872">
    <property type="term" value="F:metal ion binding"/>
    <property type="evidence" value="ECO:0007669"/>
    <property type="project" value="UniProtKB-KW"/>
</dbReference>
<feature type="compositionally biased region" description="Basic and acidic residues" evidence="10">
    <location>
        <begin position="618"/>
        <end position="628"/>
    </location>
</feature>
<dbReference type="Pfam" id="PF02373">
    <property type="entry name" value="JmjC"/>
    <property type="match status" value="1"/>
</dbReference>
<feature type="region of interest" description="Disordered" evidence="10">
    <location>
        <begin position="796"/>
        <end position="863"/>
    </location>
</feature>
<name>A0A8S3ZR03_9EUPU</name>
<protein>
    <recommendedName>
        <fullName evidence="11">JmjC domain-containing protein</fullName>
    </recommendedName>
</protein>
<feature type="compositionally biased region" description="Basic and acidic residues" evidence="10">
    <location>
        <begin position="356"/>
        <end position="373"/>
    </location>
</feature>
<gene>
    <name evidence="12" type="ORF">CUNI_LOCUS14419</name>
</gene>
<evidence type="ECO:0000256" key="7">
    <source>
        <dbReference type="ARBA" id="ARBA00023015"/>
    </source>
</evidence>
<dbReference type="PANTHER" id="PTHR23123">
    <property type="entry name" value="PHD/F-BOX CONTAINING PROTEIN"/>
    <property type="match status" value="1"/>
</dbReference>
<organism evidence="12 13">
    <name type="scientific">Candidula unifasciata</name>
    <dbReference type="NCBI Taxonomy" id="100452"/>
    <lineage>
        <taxon>Eukaryota</taxon>
        <taxon>Metazoa</taxon>
        <taxon>Spiralia</taxon>
        <taxon>Lophotrochozoa</taxon>
        <taxon>Mollusca</taxon>
        <taxon>Gastropoda</taxon>
        <taxon>Heterobranchia</taxon>
        <taxon>Euthyneura</taxon>
        <taxon>Panpulmonata</taxon>
        <taxon>Eupulmonata</taxon>
        <taxon>Stylommatophora</taxon>
        <taxon>Helicina</taxon>
        <taxon>Helicoidea</taxon>
        <taxon>Geomitridae</taxon>
        <taxon>Candidula</taxon>
    </lineage>
</organism>
<feature type="region of interest" description="Disordered" evidence="10">
    <location>
        <begin position="256"/>
        <end position="280"/>
    </location>
</feature>
<dbReference type="Gene3D" id="1.20.58.1360">
    <property type="match status" value="1"/>
</dbReference>
<dbReference type="Gene3D" id="2.60.120.650">
    <property type="entry name" value="Cupin"/>
    <property type="match status" value="1"/>
</dbReference>
<evidence type="ECO:0000256" key="2">
    <source>
        <dbReference type="ARBA" id="ARBA00022723"/>
    </source>
</evidence>
<dbReference type="InterPro" id="IPR003347">
    <property type="entry name" value="JmjC_dom"/>
</dbReference>
<dbReference type="PROSITE" id="PS51184">
    <property type="entry name" value="JMJC"/>
    <property type="match status" value="1"/>
</dbReference>
<evidence type="ECO:0000256" key="6">
    <source>
        <dbReference type="ARBA" id="ARBA00023004"/>
    </source>
</evidence>
<feature type="compositionally biased region" description="Low complexity" evidence="10">
    <location>
        <begin position="559"/>
        <end position="571"/>
    </location>
</feature>
<feature type="compositionally biased region" description="Polar residues" evidence="10">
    <location>
        <begin position="595"/>
        <end position="605"/>
    </location>
</feature>
<dbReference type="AlphaFoldDB" id="A0A8S3ZR03"/>
<evidence type="ECO:0000313" key="12">
    <source>
        <dbReference type="EMBL" id="CAG5128861.1"/>
    </source>
</evidence>
<dbReference type="OrthoDB" id="5876800at2759"/>
<feature type="region of interest" description="Disordered" evidence="10">
    <location>
        <begin position="731"/>
        <end position="772"/>
    </location>
</feature>
<feature type="compositionally biased region" description="Basic and acidic residues" evidence="10">
    <location>
        <begin position="381"/>
        <end position="408"/>
    </location>
</feature>
<dbReference type="Pfam" id="PF17811">
    <property type="entry name" value="JHD"/>
    <property type="match status" value="1"/>
</dbReference>
<feature type="domain" description="JmjC" evidence="11">
    <location>
        <begin position="1"/>
        <end position="156"/>
    </location>
</feature>
<dbReference type="InterPro" id="IPR041070">
    <property type="entry name" value="JHD"/>
</dbReference>
<feature type="compositionally biased region" description="Basic and acidic residues" evidence="10">
    <location>
        <begin position="480"/>
        <end position="518"/>
    </location>
</feature>
<reference evidence="12" key="1">
    <citation type="submission" date="2021-04" db="EMBL/GenBank/DDBJ databases">
        <authorList>
            <consortium name="Molecular Ecology Group"/>
        </authorList>
    </citation>
    <scope>NUCLEOTIDE SEQUENCE</scope>
</reference>
<accession>A0A8S3ZR03</accession>
<dbReference type="SUPFAM" id="SSF51197">
    <property type="entry name" value="Clavaminate synthase-like"/>
    <property type="match status" value="1"/>
</dbReference>
<proteinExistence type="predicted"/>
<keyword evidence="8" id="KW-0804">Transcription</keyword>
<keyword evidence="7" id="KW-0805">Transcription regulation</keyword>
<keyword evidence="3" id="KW-0156">Chromatin regulator</keyword>
<feature type="compositionally biased region" description="Basic and acidic residues" evidence="10">
    <location>
        <begin position="741"/>
        <end position="768"/>
    </location>
</feature>
<dbReference type="GO" id="GO:0006325">
    <property type="term" value="P:chromatin organization"/>
    <property type="evidence" value="ECO:0007669"/>
    <property type="project" value="UniProtKB-KW"/>
</dbReference>
<evidence type="ECO:0000313" key="13">
    <source>
        <dbReference type="Proteomes" id="UP000678393"/>
    </source>
</evidence>
<dbReference type="Proteomes" id="UP000678393">
    <property type="component" value="Unassembled WGS sequence"/>
</dbReference>
<dbReference type="EMBL" id="CAJHNH020003246">
    <property type="protein sequence ID" value="CAG5128861.1"/>
    <property type="molecule type" value="Genomic_DNA"/>
</dbReference>
<evidence type="ECO:0000256" key="9">
    <source>
        <dbReference type="ARBA" id="ARBA00023242"/>
    </source>
</evidence>
<dbReference type="InterPro" id="IPR050690">
    <property type="entry name" value="JHDM1_Histone_Demethylase"/>
</dbReference>
<dbReference type="GO" id="GO:0005634">
    <property type="term" value="C:nucleus"/>
    <property type="evidence" value="ECO:0007669"/>
    <property type="project" value="UniProtKB-SubCell"/>
</dbReference>
<evidence type="ECO:0000256" key="8">
    <source>
        <dbReference type="ARBA" id="ARBA00023163"/>
    </source>
</evidence>
<evidence type="ECO:0000256" key="5">
    <source>
        <dbReference type="ARBA" id="ARBA00023002"/>
    </source>
</evidence>
<evidence type="ECO:0000256" key="4">
    <source>
        <dbReference type="ARBA" id="ARBA00022964"/>
    </source>
</evidence>